<dbReference type="GO" id="GO:0004067">
    <property type="term" value="F:asparaginase activity"/>
    <property type="evidence" value="ECO:0007669"/>
    <property type="project" value="UniProtKB-UniRule"/>
</dbReference>
<dbReference type="PANTHER" id="PTHR11707:SF28">
    <property type="entry name" value="60 KDA LYSOPHOSPHOLIPASE"/>
    <property type="match status" value="1"/>
</dbReference>
<organism evidence="9 10">
    <name type="scientific">Blautia hydrogenotrophica (strain DSM 10507 / JCM 14656 / S5a33)</name>
    <name type="common">Ruminococcus hydrogenotrophicus</name>
    <dbReference type="NCBI Taxonomy" id="476272"/>
    <lineage>
        <taxon>Bacteria</taxon>
        <taxon>Bacillati</taxon>
        <taxon>Bacillota</taxon>
        <taxon>Clostridia</taxon>
        <taxon>Lachnospirales</taxon>
        <taxon>Lachnospiraceae</taxon>
        <taxon>Blautia</taxon>
    </lineage>
</organism>
<name>C0CN02_BLAHS</name>
<evidence type="ECO:0000256" key="2">
    <source>
        <dbReference type="ARBA" id="ARBA00012920"/>
    </source>
</evidence>
<feature type="binding site" evidence="5">
    <location>
        <position position="72"/>
    </location>
    <ligand>
        <name>substrate</name>
    </ligand>
</feature>
<dbReference type="PIRSF" id="PIRSF500176">
    <property type="entry name" value="L_ASNase"/>
    <property type="match status" value="1"/>
</dbReference>
<dbReference type="AlphaFoldDB" id="C0CN02"/>
<reference evidence="9 10" key="1">
    <citation type="submission" date="2009-01" db="EMBL/GenBank/DDBJ databases">
        <authorList>
            <person name="Fulton L."/>
            <person name="Clifton S."/>
            <person name="Fulton B."/>
            <person name="Xu J."/>
            <person name="Minx P."/>
            <person name="Pepin K.H."/>
            <person name="Johnson M."/>
            <person name="Bhonagiri V."/>
            <person name="Nash W.E."/>
            <person name="Mardis E.R."/>
            <person name="Wilson R.K."/>
        </authorList>
    </citation>
    <scope>NUCLEOTIDE SEQUENCE [LARGE SCALE GENOMIC DNA]</scope>
    <source>
        <strain evidence="10">DSM 10507 / JCM 14656 / S5a33</strain>
    </source>
</reference>
<dbReference type="SFLD" id="SFLDS00057">
    <property type="entry name" value="Glutaminase/Asparaginase"/>
    <property type="match status" value="1"/>
</dbReference>
<reference evidence="9 10" key="2">
    <citation type="submission" date="2009-02" db="EMBL/GenBank/DDBJ databases">
        <title>Draft genome sequence of Blautia hydrogenotrophica DSM 10507 (Ruminococcus hydrogenotrophicus DSM 10507).</title>
        <authorList>
            <person name="Sudarsanam P."/>
            <person name="Ley R."/>
            <person name="Guruge J."/>
            <person name="Turnbaugh P.J."/>
            <person name="Mahowald M."/>
            <person name="Liep D."/>
            <person name="Gordon J."/>
        </authorList>
    </citation>
    <scope>NUCLEOTIDE SEQUENCE [LARGE SCALE GENOMIC DNA]</scope>
    <source>
        <strain evidence="10">DSM 10507 / JCM 14656 / S5a33</strain>
    </source>
</reference>
<dbReference type="EC" id="3.5.1.1" evidence="2"/>
<dbReference type="NCBIfam" id="TIGR00519">
    <property type="entry name" value="asnASE_I"/>
    <property type="match status" value="1"/>
</dbReference>
<dbReference type="PIRSF" id="PIRSF001220">
    <property type="entry name" value="L-ASNase_gatD"/>
    <property type="match status" value="1"/>
</dbReference>
<keyword evidence="10" id="KW-1185">Reference proteome</keyword>
<evidence type="ECO:0000256" key="1">
    <source>
        <dbReference type="ARBA" id="ARBA00010518"/>
    </source>
</evidence>
<evidence type="ECO:0000259" key="7">
    <source>
        <dbReference type="Pfam" id="PF00710"/>
    </source>
</evidence>
<dbReference type="PATRIC" id="fig|476272.21.peg.1674"/>
<dbReference type="InterPro" id="IPR027475">
    <property type="entry name" value="Asparaginase/glutaminase_AS2"/>
</dbReference>
<dbReference type="InterPro" id="IPR006034">
    <property type="entry name" value="Asparaginase/glutaminase-like"/>
</dbReference>
<sequence length="350" mass="38604">MDKLLWNKKEISVSERISMKRIVMINTGGTFSSQRGENGLSPKLTGTQIRNFLGEFEEDLELSTEDYCALDSSNITPEDWVQLADKISQIIYSCDGVVIIHGTDTMAYTASMLSFMLQNLPIPVVLTGSQLPIGVPMSDAVNNCRCAVQMAASGLGGVYVAFDHKLMLGCRTSKVRTVSFNAFESINYPYVGEVNALGMQLYPTRLSKPTGEFQLQTAYSDKIAVLKLFPGMRPDLFSFLQEKGYEGIYIEGFGLGGVPFVKNDITEEISKASKAGIPILVGSQCSYEGSNLGIYETGLRVLESGGIPVHDMTQEAIVTKLMWCLGQTKDREKIHQLFHTNLIQEVTLPY</sequence>
<dbReference type="Pfam" id="PF00710">
    <property type="entry name" value="Asparaginase"/>
    <property type="match status" value="1"/>
</dbReference>
<dbReference type="FunFam" id="3.40.50.1170:FF:000001">
    <property type="entry name" value="L-asparaginase 2"/>
    <property type="match status" value="1"/>
</dbReference>
<evidence type="ECO:0000259" key="8">
    <source>
        <dbReference type="Pfam" id="PF17763"/>
    </source>
</evidence>
<dbReference type="Pfam" id="PF17763">
    <property type="entry name" value="Asparaginase_C"/>
    <property type="match status" value="1"/>
</dbReference>
<proteinExistence type="inferred from homology"/>
<dbReference type="SMART" id="SM00870">
    <property type="entry name" value="Asparaginase"/>
    <property type="match status" value="1"/>
</dbReference>
<dbReference type="InterPro" id="IPR037152">
    <property type="entry name" value="L-asparaginase_N_sf"/>
</dbReference>
<dbReference type="Gene3D" id="3.40.50.40">
    <property type="match status" value="1"/>
</dbReference>
<evidence type="ECO:0000256" key="6">
    <source>
        <dbReference type="PROSITE-ProRule" id="PRU10100"/>
    </source>
</evidence>
<evidence type="ECO:0000313" key="10">
    <source>
        <dbReference type="Proteomes" id="UP000003100"/>
    </source>
</evidence>
<dbReference type="EMBL" id="ACBZ01000121">
    <property type="protein sequence ID" value="EEG48855.1"/>
    <property type="molecule type" value="Genomic_DNA"/>
</dbReference>
<feature type="binding site" evidence="5">
    <location>
        <begin position="103"/>
        <end position="104"/>
    </location>
    <ligand>
        <name>substrate</name>
    </ligand>
</feature>
<feature type="domain" description="L-asparaginase N-terminal" evidence="7">
    <location>
        <begin position="21"/>
        <end position="200"/>
    </location>
</feature>
<feature type="domain" description="Asparaginase/glutaminase C-terminal" evidence="8">
    <location>
        <begin position="222"/>
        <end position="338"/>
    </location>
</feature>
<dbReference type="CDD" id="cd08963">
    <property type="entry name" value="L-asparaginase_I"/>
    <property type="match status" value="1"/>
</dbReference>
<evidence type="ECO:0000256" key="4">
    <source>
        <dbReference type="PIRSR" id="PIRSR001220-1"/>
    </source>
</evidence>
<protein>
    <recommendedName>
        <fullName evidence="2">asparaginase</fullName>
        <ecNumber evidence="2">3.5.1.1</ecNumber>
    </recommendedName>
</protein>
<keyword evidence="3" id="KW-0378">Hydrolase</keyword>
<dbReference type="PROSITE" id="PS51732">
    <property type="entry name" value="ASN_GLN_ASE_3"/>
    <property type="match status" value="1"/>
</dbReference>
<dbReference type="HOGENOM" id="CLU_019134_2_3_9"/>
<evidence type="ECO:0000313" key="9">
    <source>
        <dbReference type="EMBL" id="EEG48855.1"/>
    </source>
</evidence>
<evidence type="ECO:0000256" key="3">
    <source>
        <dbReference type="ARBA" id="ARBA00022801"/>
    </source>
</evidence>
<dbReference type="Proteomes" id="UP000003100">
    <property type="component" value="Unassembled WGS sequence"/>
</dbReference>
<dbReference type="PRINTS" id="PR00139">
    <property type="entry name" value="ASNGLNASE"/>
</dbReference>
<gene>
    <name evidence="9" type="ORF">RUMHYD_02240</name>
</gene>
<feature type="active site" description="O-isoaspartyl threonine intermediate" evidence="4">
    <location>
        <position position="30"/>
    </location>
</feature>
<dbReference type="InterPro" id="IPR027474">
    <property type="entry name" value="L-asparaginase_N"/>
</dbReference>
<accession>C0CN02</accession>
<evidence type="ECO:0000256" key="5">
    <source>
        <dbReference type="PIRSR" id="PIRSR001220-2"/>
    </source>
</evidence>
<dbReference type="InterPro" id="IPR027473">
    <property type="entry name" value="L-asparaginase_C"/>
</dbReference>
<dbReference type="InterPro" id="IPR041725">
    <property type="entry name" value="L-asparaginase_I"/>
</dbReference>
<dbReference type="Gene3D" id="3.40.50.1170">
    <property type="entry name" value="L-asparaginase, N-terminal domain"/>
    <property type="match status" value="1"/>
</dbReference>
<dbReference type="PROSITE" id="PS00917">
    <property type="entry name" value="ASN_GLN_ASE_2"/>
    <property type="match status" value="1"/>
</dbReference>
<dbReference type="SUPFAM" id="SSF53774">
    <property type="entry name" value="Glutaminase/Asparaginase"/>
    <property type="match status" value="1"/>
</dbReference>
<dbReference type="InterPro" id="IPR036152">
    <property type="entry name" value="Asp/glu_Ase-like_sf"/>
</dbReference>
<feature type="active site" evidence="6">
    <location>
        <position position="103"/>
    </location>
</feature>
<dbReference type="PANTHER" id="PTHR11707">
    <property type="entry name" value="L-ASPARAGINASE"/>
    <property type="match status" value="1"/>
</dbReference>
<dbReference type="InterPro" id="IPR040919">
    <property type="entry name" value="Asparaginase_C"/>
</dbReference>
<dbReference type="eggNOG" id="COG0252">
    <property type="taxonomic scope" value="Bacteria"/>
</dbReference>
<comment type="similarity">
    <text evidence="1">Belongs to the asparaginase 1 family.</text>
</comment>
<dbReference type="InterPro" id="IPR006033">
    <property type="entry name" value="AsnA_fam"/>
</dbReference>
<dbReference type="GO" id="GO:0006520">
    <property type="term" value="P:amino acid metabolic process"/>
    <property type="evidence" value="ECO:0007669"/>
    <property type="project" value="InterPro"/>
</dbReference>